<proteinExistence type="predicted"/>
<reference evidence="1 2" key="1">
    <citation type="submission" date="2018-09" db="EMBL/GenBank/DDBJ databases">
        <title>Genome sequence of Veillonella atypica isolated from periodontal Korean patients.</title>
        <authorList>
            <person name="Lee J.-H."/>
            <person name="Moon J.-H."/>
            <person name="Shin S.-Y."/>
        </authorList>
    </citation>
    <scope>NUCLEOTIDE SEQUENCE [LARGE SCALE GENOMIC DNA]</scope>
    <source>
        <strain evidence="1 2">KHUD_V1</strain>
    </source>
</reference>
<dbReference type="AlphaFoldDB" id="A0A3A6WBZ8"/>
<dbReference type="RefSeq" id="WP_119982500.1">
    <property type="nucleotide sequence ID" value="NZ_QXZZ01000026.1"/>
</dbReference>
<gene>
    <name evidence="1" type="ORF">D2965_05140</name>
</gene>
<dbReference type="Gene3D" id="3.30.2220.30">
    <property type="match status" value="1"/>
</dbReference>
<dbReference type="Proteomes" id="UP000277803">
    <property type="component" value="Unassembled WGS sequence"/>
</dbReference>
<dbReference type="InterPro" id="IPR014986">
    <property type="entry name" value="XkdN-like"/>
</dbReference>
<evidence type="ECO:0000313" key="1">
    <source>
        <dbReference type="EMBL" id="RJY50468.1"/>
    </source>
</evidence>
<name>A0A3A6WBZ8_9FIRM</name>
<evidence type="ECO:0000313" key="2">
    <source>
        <dbReference type="Proteomes" id="UP000277803"/>
    </source>
</evidence>
<dbReference type="Pfam" id="PF08890">
    <property type="entry name" value="Phage_TAC_5"/>
    <property type="match status" value="1"/>
</dbReference>
<sequence length="142" mass="15703">MSDIKNMSLNGFFKSNAKSLPDVKVVVSERFTNEDGTPIEWVLHPISTKKVEEITKRNTKTTIKNGKKESVVNEENLNAELLEAVVLYPSLNDADLQDSYGVSSANELLSVMLYPGETQVLTNALQEVMAGTKANDIDELKN</sequence>
<accession>A0A3A6WBZ8</accession>
<dbReference type="EMBL" id="QXZZ01000026">
    <property type="protein sequence ID" value="RJY50468.1"/>
    <property type="molecule type" value="Genomic_DNA"/>
</dbReference>
<comment type="caution">
    <text evidence="1">The sequence shown here is derived from an EMBL/GenBank/DDBJ whole genome shotgun (WGS) entry which is preliminary data.</text>
</comment>
<organism evidence="1 2">
    <name type="scientific">Veillonella atypica</name>
    <dbReference type="NCBI Taxonomy" id="39777"/>
    <lineage>
        <taxon>Bacteria</taxon>
        <taxon>Bacillati</taxon>
        <taxon>Bacillota</taxon>
        <taxon>Negativicutes</taxon>
        <taxon>Veillonellales</taxon>
        <taxon>Veillonellaceae</taxon>
        <taxon>Veillonella</taxon>
    </lineage>
</organism>
<dbReference type="InterPro" id="IPR038559">
    <property type="entry name" value="XkdN-like_sf"/>
</dbReference>
<protein>
    <submittedName>
        <fullName evidence="1">Phage portal protein</fullName>
    </submittedName>
</protein>